<comment type="caution">
    <text evidence="5">The sequence shown here is derived from an EMBL/GenBank/DDBJ whole genome shotgun (WGS) entry which is preliminary data.</text>
</comment>
<reference evidence="5 6" key="1">
    <citation type="submission" date="2021-01" db="EMBL/GenBank/DDBJ databases">
        <title>Whole genome shotgun sequence of Actinoplanes durhamensis NBRC 14914.</title>
        <authorList>
            <person name="Komaki H."/>
            <person name="Tamura T."/>
        </authorList>
    </citation>
    <scope>NUCLEOTIDE SEQUENCE [LARGE SCALE GENOMIC DNA]</scope>
    <source>
        <strain evidence="5 6">NBRC 14914</strain>
    </source>
</reference>
<dbReference type="Pfam" id="PF00171">
    <property type="entry name" value="Aldedh"/>
    <property type="match status" value="1"/>
</dbReference>
<evidence type="ECO:0000313" key="5">
    <source>
        <dbReference type="EMBL" id="GIE02327.1"/>
    </source>
</evidence>
<evidence type="ECO:0000259" key="4">
    <source>
        <dbReference type="Pfam" id="PF00171"/>
    </source>
</evidence>
<name>A0ABQ3YXN1_9ACTN</name>
<dbReference type="InterPro" id="IPR016162">
    <property type="entry name" value="Ald_DH_N"/>
</dbReference>
<evidence type="ECO:0000256" key="2">
    <source>
        <dbReference type="PROSITE-ProRule" id="PRU10007"/>
    </source>
</evidence>
<sequence length="468" mass="48987">MTELVNPASGVRLEDMPDSAVADVAKAVARARGAFEQWREATPGERARVLLRVADLVERDAEEITRLEVEETGKPLPVMRDGELTFGVDNLRFFAGAARSLDGTGAGVLSSGYTSMLIRRPVGVVGSIAPWNFPLVMAVWKIGPAVAAGNAVVIKPAPQTPRSTLALARLFEEAGAPAGLVGVVTGGAAIGSALVRDDGVDMVSVTGSTATGREVMRGAVDGLKRVHLELGGKAPAVVFADADLAEMAGGVAMGATYNTGQDCTAATRVYVEKSVYKDVVAALEDALRRIRPGDPWAADTDIGPLISAVHRDRVAGFVSRAVDGGARVAVGGRVPDGPGYFYPPTLVIDAAQGSEIVQDEIFGPVIVVVPFSSEDEAVGLANDTRYGLASSIWTRDVGRALRVAHRLDVGVTWINDHLPIASEAPHGGVKGSGFGKDMSQEAIGEYSVTRHLMIKHAAPVARDSFRPA</sequence>
<dbReference type="PANTHER" id="PTHR11699">
    <property type="entry name" value="ALDEHYDE DEHYDROGENASE-RELATED"/>
    <property type="match status" value="1"/>
</dbReference>
<dbReference type="InterPro" id="IPR015590">
    <property type="entry name" value="Aldehyde_DH_dom"/>
</dbReference>
<dbReference type="Gene3D" id="3.40.605.10">
    <property type="entry name" value="Aldehyde Dehydrogenase, Chain A, domain 1"/>
    <property type="match status" value="1"/>
</dbReference>
<dbReference type="InterPro" id="IPR016161">
    <property type="entry name" value="Ald_DH/histidinol_DH"/>
</dbReference>
<keyword evidence="1 3" id="KW-0560">Oxidoreductase</keyword>
<accession>A0ABQ3YXN1</accession>
<feature type="active site" evidence="2">
    <location>
        <position position="229"/>
    </location>
</feature>
<feature type="domain" description="Aldehyde dehydrogenase" evidence="4">
    <location>
        <begin position="3"/>
        <end position="451"/>
    </location>
</feature>
<evidence type="ECO:0000256" key="1">
    <source>
        <dbReference type="ARBA" id="ARBA00023002"/>
    </source>
</evidence>
<evidence type="ECO:0000256" key="3">
    <source>
        <dbReference type="RuleBase" id="RU003345"/>
    </source>
</evidence>
<dbReference type="InterPro" id="IPR029510">
    <property type="entry name" value="Ald_DH_CS_GLU"/>
</dbReference>
<comment type="similarity">
    <text evidence="3">Belongs to the aldehyde dehydrogenase family.</text>
</comment>
<proteinExistence type="inferred from homology"/>
<dbReference type="InterPro" id="IPR016163">
    <property type="entry name" value="Ald_DH_C"/>
</dbReference>
<gene>
    <name evidence="5" type="ORF">Adu01nite_36770</name>
</gene>
<dbReference type="Gene3D" id="3.40.309.10">
    <property type="entry name" value="Aldehyde Dehydrogenase, Chain A, domain 2"/>
    <property type="match status" value="1"/>
</dbReference>
<protein>
    <submittedName>
        <fullName evidence="5">Gamma-aminobutyraldehyde dehydrogenase</fullName>
    </submittedName>
</protein>
<dbReference type="SUPFAM" id="SSF53720">
    <property type="entry name" value="ALDH-like"/>
    <property type="match status" value="1"/>
</dbReference>
<dbReference type="RefSeq" id="WP_203728083.1">
    <property type="nucleotide sequence ID" value="NZ_BAAATX010000001.1"/>
</dbReference>
<keyword evidence="6" id="KW-1185">Reference proteome</keyword>
<organism evidence="5 6">
    <name type="scientific">Paractinoplanes durhamensis</name>
    <dbReference type="NCBI Taxonomy" id="113563"/>
    <lineage>
        <taxon>Bacteria</taxon>
        <taxon>Bacillati</taxon>
        <taxon>Actinomycetota</taxon>
        <taxon>Actinomycetes</taxon>
        <taxon>Micromonosporales</taxon>
        <taxon>Micromonosporaceae</taxon>
        <taxon>Paractinoplanes</taxon>
    </lineage>
</organism>
<evidence type="ECO:0000313" key="6">
    <source>
        <dbReference type="Proteomes" id="UP000637628"/>
    </source>
</evidence>
<dbReference type="EMBL" id="BOML01000031">
    <property type="protein sequence ID" value="GIE02327.1"/>
    <property type="molecule type" value="Genomic_DNA"/>
</dbReference>
<dbReference type="PROSITE" id="PS00687">
    <property type="entry name" value="ALDEHYDE_DEHYDR_GLU"/>
    <property type="match status" value="1"/>
</dbReference>
<dbReference type="NCBIfam" id="NF010000">
    <property type="entry name" value="PRK13473.1"/>
    <property type="match status" value="1"/>
</dbReference>
<dbReference type="Proteomes" id="UP000637628">
    <property type="component" value="Unassembled WGS sequence"/>
</dbReference>